<feature type="domain" description="Aminoglycoside phosphotransferase" evidence="2">
    <location>
        <begin position="114"/>
        <end position="182"/>
    </location>
</feature>
<dbReference type="AlphaFoldDB" id="A0A444S7J8"/>
<evidence type="ECO:0000256" key="1">
    <source>
        <dbReference type="SAM" id="MobiDB-lite"/>
    </source>
</evidence>
<dbReference type="OMA" id="LEWMMME"/>
<organism evidence="3 4">
    <name type="scientific">Verticillium dahliae</name>
    <name type="common">Verticillium wilt</name>
    <dbReference type="NCBI Taxonomy" id="27337"/>
    <lineage>
        <taxon>Eukaryota</taxon>
        <taxon>Fungi</taxon>
        <taxon>Dikarya</taxon>
        <taxon>Ascomycota</taxon>
        <taxon>Pezizomycotina</taxon>
        <taxon>Sordariomycetes</taxon>
        <taxon>Hypocreomycetidae</taxon>
        <taxon>Glomerellales</taxon>
        <taxon>Plectosphaerellaceae</taxon>
        <taxon>Verticillium</taxon>
    </lineage>
</organism>
<feature type="compositionally biased region" description="Basic and acidic residues" evidence="1">
    <location>
        <begin position="14"/>
        <end position="25"/>
    </location>
</feature>
<sequence length="516" mass="58451">MADKAATKLPIRMQDSKPRKGEALRKEQHRYLRWERRHSRNGGLGWAQNIWPDMPEKAGDTIPSLPSIRELISGLIVRGALPLPLAFHVTEFANGMCSRVFKLEFPEGAEMPDGMKSTMLLRFAAPLDPYWKTESEVATMAWLAAKTFVPVPRVYFFDSSANNDLGLEWVIMELIEGYTFANWIDDWADEDGMDQLTLTDDQMRLIGYQSNSYLLSLRARQFDKIGSLYCNWGTGEFYIGPMVHLDYFHGDRLQYEGLQRGPFSNISEYFKSLTDLTILEAHHMQEADRKQLLALTGAACWDVVGEGDPGFSKPPSVEGLQNRAHQINTELMPRLLAHVSNLPTFAGGVNNEAGPVDGWHTELMHPDLHSNNVLVTRSANGIPKIAAIIDWDWTCLMPPSLSAFMPPLELEFQDKLAGSVRYPNAQLLEMHHILAPGDLEKDILPKLQGYPVNNIASTIFRPAKKYIVKRALALRAVHHVVRRIAAWDSRDMEWVTSAIEFLNQQQQQQKQKQGED</sequence>
<dbReference type="EMBL" id="RSDZ01000014">
    <property type="protein sequence ID" value="RXG49382.1"/>
    <property type="molecule type" value="Genomic_DNA"/>
</dbReference>
<evidence type="ECO:0000313" key="3">
    <source>
        <dbReference type="EMBL" id="RXG49382.1"/>
    </source>
</evidence>
<evidence type="ECO:0000259" key="2">
    <source>
        <dbReference type="Pfam" id="PF01636"/>
    </source>
</evidence>
<dbReference type="Pfam" id="PF01636">
    <property type="entry name" value="APH"/>
    <property type="match status" value="1"/>
</dbReference>
<dbReference type="InterPro" id="IPR002575">
    <property type="entry name" value="Aminoglycoside_PTrfase"/>
</dbReference>
<dbReference type="PANTHER" id="PTHR21310:SF13">
    <property type="entry name" value="AMINOGLYCOSIDE PHOSPHOTRANSFERASE DOMAIN-CONTAINING PROTEIN"/>
    <property type="match status" value="1"/>
</dbReference>
<dbReference type="InterPro" id="IPR051678">
    <property type="entry name" value="AGP_Transferase"/>
</dbReference>
<protein>
    <recommendedName>
        <fullName evidence="2">Aminoglycoside phosphotransferase domain-containing protein</fullName>
    </recommendedName>
</protein>
<comment type="caution">
    <text evidence="3">The sequence shown here is derived from an EMBL/GenBank/DDBJ whole genome shotgun (WGS) entry which is preliminary data.</text>
</comment>
<name>A0A444S7J8_VERDA</name>
<evidence type="ECO:0000313" key="4">
    <source>
        <dbReference type="Proteomes" id="UP000288725"/>
    </source>
</evidence>
<feature type="region of interest" description="Disordered" evidence="1">
    <location>
        <begin position="1"/>
        <end position="25"/>
    </location>
</feature>
<gene>
    <name evidence="3" type="ORF">VDGE_05723</name>
</gene>
<dbReference type="PANTHER" id="PTHR21310">
    <property type="entry name" value="AMINOGLYCOSIDE PHOSPHOTRANSFERASE-RELATED-RELATED"/>
    <property type="match status" value="1"/>
</dbReference>
<dbReference type="SUPFAM" id="SSF56112">
    <property type="entry name" value="Protein kinase-like (PK-like)"/>
    <property type="match status" value="1"/>
</dbReference>
<accession>A0A444S7J8</accession>
<reference evidence="3 4" key="1">
    <citation type="submission" date="2018-12" db="EMBL/GenBank/DDBJ databases">
        <title>Genome of Verticillium dahliae isolate Getta Getta.</title>
        <authorList>
            <person name="Gardiner D.M."/>
        </authorList>
    </citation>
    <scope>NUCLEOTIDE SEQUENCE [LARGE SCALE GENOMIC DNA]</scope>
    <source>
        <strain evidence="3 4">Getta Getta</strain>
    </source>
</reference>
<proteinExistence type="predicted"/>
<dbReference type="Proteomes" id="UP000288725">
    <property type="component" value="Chromosome 4"/>
</dbReference>
<dbReference type="InterPro" id="IPR011009">
    <property type="entry name" value="Kinase-like_dom_sf"/>
</dbReference>